<dbReference type="GO" id="GO:0006313">
    <property type="term" value="P:DNA transposition"/>
    <property type="evidence" value="ECO:0007669"/>
    <property type="project" value="InterPro"/>
</dbReference>
<organism evidence="1 2">
    <name type="scientific">Conchiformibius steedae</name>
    <dbReference type="NCBI Taxonomy" id="153493"/>
    <lineage>
        <taxon>Bacteria</taxon>
        <taxon>Pseudomonadati</taxon>
        <taxon>Pseudomonadota</taxon>
        <taxon>Betaproteobacteria</taxon>
        <taxon>Neisseriales</taxon>
        <taxon>Neisseriaceae</taxon>
        <taxon>Conchiformibius</taxon>
    </lineage>
</organism>
<dbReference type="Proteomes" id="UP000269923">
    <property type="component" value="Unassembled WGS sequence"/>
</dbReference>
<sequence length="47" mass="5651">MFVENRKNKVWLIYAYHAKTSEIVAFVWGKRDLRTALALKRRLKNSK</sequence>
<evidence type="ECO:0000313" key="2">
    <source>
        <dbReference type="Proteomes" id="UP000269923"/>
    </source>
</evidence>
<accession>A0A3P2A1G4</accession>
<reference evidence="1 2" key="1">
    <citation type="submission" date="2018-11" db="EMBL/GenBank/DDBJ databases">
        <title>Genomes From Bacteria Associated with the Canine Oral Cavity: a Test Case for Automated Genome-Based Taxonomic Assignment.</title>
        <authorList>
            <person name="Coil D.A."/>
            <person name="Jospin G."/>
            <person name="Darling A.E."/>
            <person name="Wallis C."/>
            <person name="Davis I.J."/>
            <person name="Harris S."/>
            <person name="Eisen J.A."/>
            <person name="Holcombe L.J."/>
            <person name="O'Flynn C."/>
        </authorList>
    </citation>
    <scope>NUCLEOTIDE SEQUENCE [LARGE SCALE GENOMIC DNA]</scope>
    <source>
        <strain evidence="1 2">COT-280</strain>
    </source>
</reference>
<dbReference type="InterPro" id="IPR005063">
    <property type="entry name" value="Transposase_27"/>
</dbReference>
<dbReference type="EMBL" id="RQYC01000020">
    <property type="protein sequence ID" value="RRD89261.1"/>
    <property type="molecule type" value="Genomic_DNA"/>
</dbReference>
<evidence type="ECO:0000313" key="1">
    <source>
        <dbReference type="EMBL" id="RRD89261.1"/>
    </source>
</evidence>
<dbReference type="AlphaFoldDB" id="A0A3P2A1G4"/>
<keyword evidence="2" id="KW-1185">Reference proteome</keyword>
<dbReference type="GO" id="GO:0003677">
    <property type="term" value="F:DNA binding"/>
    <property type="evidence" value="ECO:0007669"/>
    <property type="project" value="InterPro"/>
</dbReference>
<proteinExistence type="predicted"/>
<comment type="caution">
    <text evidence="1">The sequence shown here is derived from an EMBL/GenBank/DDBJ whole genome shotgun (WGS) entry which is preliminary data.</text>
</comment>
<gene>
    <name evidence="1" type="ORF">EII21_09475</name>
</gene>
<name>A0A3P2A1G4_9NEIS</name>
<protein>
    <submittedName>
        <fullName evidence="1">IS1 family transposase</fullName>
    </submittedName>
</protein>
<dbReference type="GO" id="GO:0004803">
    <property type="term" value="F:transposase activity"/>
    <property type="evidence" value="ECO:0007669"/>
    <property type="project" value="InterPro"/>
</dbReference>
<dbReference type="Pfam" id="PF03400">
    <property type="entry name" value="DDE_Tnp_IS1"/>
    <property type="match status" value="1"/>
</dbReference>